<dbReference type="SUPFAM" id="SSF160719">
    <property type="entry name" value="gpW/gp25-like"/>
    <property type="match status" value="1"/>
</dbReference>
<dbReference type="NCBIfam" id="TIGR03357">
    <property type="entry name" value="VI_zyme"/>
    <property type="match status" value="1"/>
</dbReference>
<accession>A0A2V4DY20</accession>
<sequence>MSASLYDILYGYFESGIPIDDVAENEQTVISVMDNIERILNSRAGAIKHMPDYGLPDMSTIFQALPSSAYILMRAIEHTLLTYEPRISSIDINIEEKNNDAMVLAYELICHLKEGGLVKYGTYFMPDGKALLKYTRKGINTN</sequence>
<dbReference type="AlphaFoldDB" id="A0A2V4DY20"/>
<name>A0A2V4DY20_9GAMM</name>
<organism evidence="2 3">
    <name type="scientific">Gilliamella apicola</name>
    <dbReference type="NCBI Taxonomy" id="1196095"/>
    <lineage>
        <taxon>Bacteria</taxon>
        <taxon>Pseudomonadati</taxon>
        <taxon>Pseudomonadota</taxon>
        <taxon>Gammaproteobacteria</taxon>
        <taxon>Orbales</taxon>
        <taxon>Orbaceae</taxon>
        <taxon>Gilliamella</taxon>
    </lineage>
</organism>
<dbReference type="EMBL" id="QGLP01000004">
    <property type="protein sequence ID" value="PXZ05780.1"/>
    <property type="molecule type" value="Genomic_DNA"/>
</dbReference>
<reference evidence="2 3" key="1">
    <citation type="submission" date="2018-05" db="EMBL/GenBank/DDBJ databases">
        <title>Reference genomes for bee gut microbiota database.</title>
        <authorList>
            <person name="Ellegaard K.M."/>
        </authorList>
    </citation>
    <scope>NUCLEOTIDE SEQUENCE [LARGE SCALE GENOMIC DNA]</scope>
    <source>
        <strain evidence="2 3">ESL0177</strain>
    </source>
</reference>
<comment type="caution">
    <text evidence="2">The sequence shown here is derived from an EMBL/GenBank/DDBJ whole genome shotgun (WGS) entry which is preliminary data.</text>
</comment>
<dbReference type="InterPro" id="IPR017737">
    <property type="entry name" value="TssE1-like"/>
</dbReference>
<proteinExistence type="predicted"/>
<protein>
    <submittedName>
        <fullName evidence="2">Type VI secretion system baseplate subunit TssE</fullName>
    </submittedName>
</protein>
<dbReference type="InterPro" id="IPR007048">
    <property type="entry name" value="IraD/Gp25-like"/>
</dbReference>
<feature type="domain" description="IraD/Gp25-like" evidence="1">
    <location>
        <begin position="31"/>
        <end position="102"/>
    </location>
</feature>
<evidence type="ECO:0000313" key="3">
    <source>
        <dbReference type="Proteomes" id="UP000247483"/>
    </source>
</evidence>
<dbReference type="Pfam" id="PF04965">
    <property type="entry name" value="GPW_gp25"/>
    <property type="match status" value="1"/>
</dbReference>
<dbReference type="Proteomes" id="UP000247483">
    <property type="component" value="Unassembled WGS sequence"/>
</dbReference>
<gene>
    <name evidence="2" type="primary">tssE</name>
    <name evidence="2" type="ORF">DKK79_03645</name>
</gene>
<evidence type="ECO:0000259" key="1">
    <source>
        <dbReference type="Pfam" id="PF04965"/>
    </source>
</evidence>
<dbReference type="Gene3D" id="3.10.450.40">
    <property type="match status" value="1"/>
</dbReference>
<dbReference type="RefSeq" id="WP_110422885.1">
    <property type="nucleotide sequence ID" value="NZ_QGLP01000004.1"/>
</dbReference>
<evidence type="ECO:0000313" key="2">
    <source>
        <dbReference type="EMBL" id="PXZ05780.1"/>
    </source>
</evidence>